<sequence>MSTSRKLLEESRPFTPSSSIEPSRTSISAKDKEAVDAAAGGTYCLIGHTPLSMEHAHVIPRRMYNDQEALANLKRAWNIKSSHLSLNTPGNIIILQRRLHRLFDQGKWMLIPDRKVIQRYYDALEHPRFPFIAAKRFSYRFIPHSDLVKFPIFQQEGINVQILSYPYGNLTITSHLQPRFAIIDAGRKLASQEHKFFASDPNLLEDLDKISTIYMAWTSKPAQSVIRNKRSKDLPSGRKLRPIIHPYAKKTKKKTSSDTEMATSSRVHSTRFWLEGYRSHDEQVCNPSKCLITGMENVRGCKLIDNAHLLRRASPKSLLTRLADHWREIESGLDVNVPFNIIPLDTTIHHIFDQGLLLLLPLTGTLNTINKYYQARRIHYFPKFPDEIYEYRLLGHPDLTGTSMPYILEGSIDLHEYPFTDFPVIQSTAHPKFIICNIGSKMEQPGMLDSYKGAYPHHAEALQLVHDIYGFWKAPHINVD</sequence>
<organism evidence="3 4">
    <name type="scientific">Pholiota conissans</name>
    <dbReference type="NCBI Taxonomy" id="109636"/>
    <lineage>
        <taxon>Eukaryota</taxon>
        <taxon>Fungi</taxon>
        <taxon>Dikarya</taxon>
        <taxon>Basidiomycota</taxon>
        <taxon>Agaricomycotina</taxon>
        <taxon>Agaricomycetes</taxon>
        <taxon>Agaricomycetidae</taxon>
        <taxon>Agaricales</taxon>
        <taxon>Agaricineae</taxon>
        <taxon>Strophariaceae</taxon>
        <taxon>Pholiota</taxon>
    </lineage>
</organism>
<dbReference type="Pfam" id="PF13391">
    <property type="entry name" value="HNH_2"/>
    <property type="match status" value="2"/>
</dbReference>
<keyword evidence="4" id="KW-1185">Reference proteome</keyword>
<accession>A0A9P5ZCC2</accession>
<feature type="domain" description="HNH nuclease" evidence="2">
    <location>
        <begin position="50"/>
        <end position="109"/>
    </location>
</feature>
<reference evidence="3" key="1">
    <citation type="submission" date="2020-11" db="EMBL/GenBank/DDBJ databases">
        <authorList>
            <consortium name="DOE Joint Genome Institute"/>
            <person name="Ahrendt S."/>
            <person name="Riley R."/>
            <person name="Andreopoulos W."/>
            <person name="Labutti K."/>
            <person name="Pangilinan J."/>
            <person name="Ruiz-Duenas F.J."/>
            <person name="Barrasa J.M."/>
            <person name="Sanchez-Garcia M."/>
            <person name="Camarero S."/>
            <person name="Miyauchi S."/>
            <person name="Serrano A."/>
            <person name="Linde D."/>
            <person name="Babiker R."/>
            <person name="Drula E."/>
            <person name="Ayuso-Fernandez I."/>
            <person name="Pacheco R."/>
            <person name="Padilla G."/>
            <person name="Ferreira P."/>
            <person name="Barriuso J."/>
            <person name="Kellner H."/>
            <person name="Castanera R."/>
            <person name="Alfaro M."/>
            <person name="Ramirez L."/>
            <person name="Pisabarro A.G."/>
            <person name="Kuo A."/>
            <person name="Tritt A."/>
            <person name="Lipzen A."/>
            <person name="He G."/>
            <person name="Yan M."/>
            <person name="Ng V."/>
            <person name="Cullen D."/>
            <person name="Martin F."/>
            <person name="Rosso M.-N."/>
            <person name="Henrissat B."/>
            <person name="Hibbett D."/>
            <person name="Martinez A.T."/>
            <person name="Grigoriev I.V."/>
        </authorList>
    </citation>
    <scope>NUCLEOTIDE SEQUENCE</scope>
    <source>
        <strain evidence="3">CIRM-BRFM 674</strain>
    </source>
</reference>
<evidence type="ECO:0000256" key="1">
    <source>
        <dbReference type="SAM" id="MobiDB-lite"/>
    </source>
</evidence>
<proteinExistence type="predicted"/>
<dbReference type="OrthoDB" id="3133596at2759"/>
<comment type="caution">
    <text evidence="3">The sequence shown here is derived from an EMBL/GenBank/DDBJ whole genome shotgun (WGS) entry which is preliminary data.</text>
</comment>
<name>A0A9P5ZCC2_9AGAR</name>
<feature type="compositionally biased region" description="Basic and acidic residues" evidence="1">
    <location>
        <begin position="1"/>
        <end position="12"/>
    </location>
</feature>
<feature type="compositionally biased region" description="Low complexity" evidence="1">
    <location>
        <begin position="15"/>
        <end position="28"/>
    </location>
</feature>
<evidence type="ECO:0000313" key="4">
    <source>
        <dbReference type="Proteomes" id="UP000807469"/>
    </source>
</evidence>
<protein>
    <recommendedName>
        <fullName evidence="2">HNH nuclease domain-containing protein</fullName>
    </recommendedName>
</protein>
<feature type="region of interest" description="Disordered" evidence="1">
    <location>
        <begin position="1"/>
        <end position="29"/>
    </location>
</feature>
<dbReference type="AlphaFoldDB" id="A0A9P5ZCC2"/>
<dbReference type="Proteomes" id="UP000807469">
    <property type="component" value="Unassembled WGS sequence"/>
</dbReference>
<dbReference type="InterPro" id="IPR003615">
    <property type="entry name" value="HNH_nuc"/>
</dbReference>
<gene>
    <name evidence="3" type="ORF">BDN70DRAFT_707974</name>
</gene>
<evidence type="ECO:0000259" key="2">
    <source>
        <dbReference type="Pfam" id="PF13391"/>
    </source>
</evidence>
<feature type="domain" description="HNH nuclease" evidence="2">
    <location>
        <begin position="290"/>
        <end position="357"/>
    </location>
</feature>
<evidence type="ECO:0000313" key="3">
    <source>
        <dbReference type="EMBL" id="KAF9485089.1"/>
    </source>
</evidence>
<dbReference type="EMBL" id="MU155138">
    <property type="protein sequence ID" value="KAF9485089.1"/>
    <property type="molecule type" value="Genomic_DNA"/>
</dbReference>